<keyword evidence="10" id="KW-0687">Ribonucleoprotein</keyword>
<keyword evidence="16" id="KW-1185">Reference proteome</keyword>
<dbReference type="SUPFAM" id="SSF52540">
    <property type="entry name" value="P-loop containing nucleoside triphosphate hydrolases"/>
    <property type="match status" value="1"/>
</dbReference>
<dbReference type="GO" id="GO:0005829">
    <property type="term" value="C:cytosol"/>
    <property type="evidence" value="ECO:0007669"/>
    <property type="project" value="UniProtKB-SubCell"/>
</dbReference>
<evidence type="ECO:0000256" key="7">
    <source>
        <dbReference type="ARBA" id="ARBA00022884"/>
    </source>
</evidence>
<reference evidence="15" key="1">
    <citation type="submission" date="2023-08" db="EMBL/GenBank/DDBJ databases">
        <authorList>
            <person name="Chen Y."/>
            <person name="Shah S."/>
            <person name="Dougan E. K."/>
            <person name="Thang M."/>
            <person name="Chan C."/>
        </authorList>
    </citation>
    <scope>NUCLEOTIDE SEQUENCE</scope>
</reference>
<dbReference type="Pfam" id="PF01423">
    <property type="entry name" value="LSM"/>
    <property type="match status" value="1"/>
</dbReference>
<evidence type="ECO:0000256" key="9">
    <source>
        <dbReference type="ARBA" id="ARBA00023242"/>
    </source>
</evidence>
<dbReference type="PROSITE" id="PS52002">
    <property type="entry name" value="SM"/>
    <property type="match status" value="1"/>
</dbReference>
<feature type="domain" description="Sm" evidence="14">
    <location>
        <begin position="455"/>
        <end position="529"/>
    </location>
</feature>
<proteinExistence type="inferred from homology"/>
<dbReference type="SMART" id="SM00651">
    <property type="entry name" value="Sm"/>
    <property type="match status" value="1"/>
</dbReference>
<dbReference type="InterPro" id="IPR010920">
    <property type="entry name" value="LSM_dom_sf"/>
</dbReference>
<keyword evidence="6" id="KW-0747">Spliceosome</keyword>
<dbReference type="InterPro" id="IPR001163">
    <property type="entry name" value="Sm_dom_euk/arc"/>
</dbReference>
<name>A0AA36I856_9DINO</name>
<keyword evidence="7" id="KW-0694">RNA-binding</keyword>
<keyword evidence="5" id="KW-0507">mRNA processing</keyword>
<evidence type="ECO:0000256" key="2">
    <source>
        <dbReference type="ARBA" id="ARBA00004514"/>
    </source>
</evidence>
<dbReference type="Gene3D" id="3.40.50.300">
    <property type="entry name" value="P-loop containing nucleotide triphosphate hydrolases"/>
    <property type="match status" value="1"/>
</dbReference>
<evidence type="ECO:0000259" key="14">
    <source>
        <dbReference type="PROSITE" id="PS52002"/>
    </source>
</evidence>
<dbReference type="AlphaFoldDB" id="A0AA36I856"/>
<evidence type="ECO:0000256" key="13">
    <source>
        <dbReference type="ARBA" id="ARBA00071875"/>
    </source>
</evidence>
<evidence type="ECO:0000256" key="12">
    <source>
        <dbReference type="ARBA" id="ARBA00058057"/>
    </source>
</evidence>
<accession>A0AA36I856</accession>
<dbReference type="Gene3D" id="2.30.30.100">
    <property type="match status" value="1"/>
</dbReference>
<protein>
    <recommendedName>
        <fullName evidence="13">Probable small nuclear ribonucleoprotein E</fullName>
    </recommendedName>
    <alternativeName>
        <fullName evidence="11">Sm protein E</fullName>
    </alternativeName>
</protein>
<keyword evidence="9" id="KW-0539">Nucleus</keyword>
<comment type="subcellular location">
    <subcellularLocation>
        <location evidence="2">Cytoplasm</location>
        <location evidence="2">Cytosol</location>
    </subcellularLocation>
    <subcellularLocation>
        <location evidence="1">Nucleus</location>
    </subcellularLocation>
</comment>
<dbReference type="PANTHER" id="PTHR11193">
    <property type="entry name" value="SMALL NUCLEAR RIBONUCLEOPROTEIN E"/>
    <property type="match status" value="1"/>
</dbReference>
<evidence type="ECO:0000256" key="1">
    <source>
        <dbReference type="ARBA" id="ARBA00004123"/>
    </source>
</evidence>
<comment type="caution">
    <text evidence="15">The sequence shown here is derived from an EMBL/GenBank/DDBJ whole genome shotgun (WGS) entry which is preliminary data.</text>
</comment>
<dbReference type="CDD" id="cd01718">
    <property type="entry name" value="Sm_E"/>
    <property type="match status" value="1"/>
</dbReference>
<organism evidence="15 16">
    <name type="scientific">Effrenium voratum</name>
    <dbReference type="NCBI Taxonomy" id="2562239"/>
    <lineage>
        <taxon>Eukaryota</taxon>
        <taxon>Sar</taxon>
        <taxon>Alveolata</taxon>
        <taxon>Dinophyceae</taxon>
        <taxon>Suessiales</taxon>
        <taxon>Symbiodiniaceae</taxon>
        <taxon>Effrenium</taxon>
    </lineage>
</organism>
<sequence>MSPSCESEYSAGFRGFAEASGARLADLANRLELLAPQLALAEQQLETCRGRQGRYFDIQLKMHDYMVSTGFTLEPKQGTPFDRVLPFGLCAPPQCADQLGEVVVPRFLGYVLQVNHSMGVATPEVLRAHELASWQEISLDFAILGINRCGTTSLHFNLGQHPEIAFMRPDGEDTFLFRHKSILPRREDVEVFGSRYETHGTHGLLGYRHSGLYSNARLLHGLQRVRHLRGILILCEPMGRLERFFLVDHMWRCYGNEATAAKYRPGPMELKDRPPRCWRSVAEALEDVAGGFLSEEHRRQLQTNPEAMKHPLLERYHFGQLLPGLLELFGDRLLLLHQDALAEAPRQTYDRLARFLGAAPFPADARFPRRNVLSGPRTDLCDNASLVHHFKRLLEPEYQAIEEALVMTGEAIPRDLRARRAGRDIKPRAESSLVIPISAMAISNKKLQKIMTLPINQIFRYLQNRSRVQVWLHEQADLRIEGRILGFDEYMNLVIDDAEEIMVKKKTRRAIGRILLKGDNICLMMNTGA</sequence>
<dbReference type="GO" id="GO:0005681">
    <property type="term" value="C:spliceosomal complex"/>
    <property type="evidence" value="ECO:0007669"/>
    <property type="project" value="UniProtKB-KW"/>
</dbReference>
<evidence type="ECO:0000256" key="6">
    <source>
        <dbReference type="ARBA" id="ARBA00022728"/>
    </source>
</evidence>
<dbReference type="FunFam" id="2.30.30.100:FF:000013">
    <property type="entry name" value="Small nuclear ribonucleoprotein E"/>
    <property type="match status" value="1"/>
</dbReference>
<evidence type="ECO:0000256" key="8">
    <source>
        <dbReference type="ARBA" id="ARBA00023187"/>
    </source>
</evidence>
<evidence type="ECO:0000256" key="5">
    <source>
        <dbReference type="ARBA" id="ARBA00022664"/>
    </source>
</evidence>
<dbReference type="GO" id="GO:0000398">
    <property type="term" value="P:mRNA splicing, via spliceosome"/>
    <property type="evidence" value="ECO:0007669"/>
    <property type="project" value="InterPro"/>
</dbReference>
<dbReference type="EMBL" id="CAUJNA010000860">
    <property type="protein sequence ID" value="CAJ1381968.1"/>
    <property type="molecule type" value="Genomic_DNA"/>
</dbReference>
<comment type="similarity">
    <text evidence="3">Belongs to the snRNP Sm proteins family.</text>
</comment>
<dbReference type="InterPro" id="IPR047575">
    <property type="entry name" value="Sm"/>
</dbReference>
<dbReference type="GO" id="GO:0003723">
    <property type="term" value="F:RNA binding"/>
    <property type="evidence" value="ECO:0007669"/>
    <property type="project" value="UniProtKB-KW"/>
</dbReference>
<keyword evidence="4" id="KW-0963">Cytoplasm</keyword>
<evidence type="ECO:0000313" key="15">
    <source>
        <dbReference type="EMBL" id="CAJ1381968.1"/>
    </source>
</evidence>
<evidence type="ECO:0000256" key="11">
    <source>
        <dbReference type="ARBA" id="ARBA00030143"/>
    </source>
</evidence>
<dbReference type="Proteomes" id="UP001178507">
    <property type="component" value="Unassembled WGS sequence"/>
</dbReference>
<dbReference type="InterPro" id="IPR027078">
    <property type="entry name" value="snRNP-E"/>
</dbReference>
<evidence type="ECO:0000256" key="10">
    <source>
        <dbReference type="ARBA" id="ARBA00023274"/>
    </source>
</evidence>
<evidence type="ECO:0000313" key="16">
    <source>
        <dbReference type="Proteomes" id="UP001178507"/>
    </source>
</evidence>
<dbReference type="InterPro" id="IPR027417">
    <property type="entry name" value="P-loop_NTPase"/>
</dbReference>
<dbReference type="SUPFAM" id="SSF50182">
    <property type="entry name" value="Sm-like ribonucleoproteins"/>
    <property type="match status" value="1"/>
</dbReference>
<comment type="function">
    <text evidence="12">Plays a role in pre-mRNA splicing as a core component of the spliceosomal U1, U2, U4 and U5 small nuclear ribonucleoproteins (snRNPs), the building blocks of the spliceosome.</text>
</comment>
<evidence type="ECO:0000256" key="3">
    <source>
        <dbReference type="ARBA" id="ARBA00006850"/>
    </source>
</evidence>
<keyword evidence="8" id="KW-0508">mRNA splicing</keyword>
<evidence type="ECO:0000256" key="4">
    <source>
        <dbReference type="ARBA" id="ARBA00022490"/>
    </source>
</evidence>
<gene>
    <name evidence="15" type="ORF">EVOR1521_LOCUS9484</name>
</gene>